<dbReference type="PANTHER" id="PTHR36206:SF12">
    <property type="entry name" value="ASPERCRYPTIN BIOSYNTHESIS CLUSTER-SPECIFIC TRANSCRIPTION REGULATOR ATNN-RELATED"/>
    <property type="match status" value="1"/>
</dbReference>
<dbReference type="AlphaFoldDB" id="A0A6A5ZHF0"/>
<evidence type="ECO:0000256" key="4">
    <source>
        <dbReference type="ARBA" id="ARBA00023125"/>
    </source>
</evidence>
<evidence type="ECO:0000256" key="6">
    <source>
        <dbReference type="ARBA" id="ARBA00023242"/>
    </source>
</evidence>
<dbReference type="InterPro" id="IPR052360">
    <property type="entry name" value="Transcr_Regulatory_Proteins"/>
</dbReference>
<protein>
    <recommendedName>
        <fullName evidence="9">Transcription factor domain-containing protein</fullName>
    </recommendedName>
</protein>
<dbReference type="InterPro" id="IPR021858">
    <property type="entry name" value="Fun_TF"/>
</dbReference>
<evidence type="ECO:0000256" key="3">
    <source>
        <dbReference type="ARBA" id="ARBA00023015"/>
    </source>
</evidence>
<evidence type="ECO:0000313" key="7">
    <source>
        <dbReference type="EMBL" id="KAF2118504.1"/>
    </source>
</evidence>
<proteinExistence type="predicted"/>
<gene>
    <name evidence="7" type="ORF">BDV96DRAFT_643750</name>
</gene>
<keyword evidence="6" id="KW-0539">Nucleus</keyword>
<keyword evidence="3" id="KW-0805">Transcription regulation</keyword>
<dbReference type="OrthoDB" id="3787241at2759"/>
<evidence type="ECO:0008006" key="9">
    <source>
        <dbReference type="Google" id="ProtNLM"/>
    </source>
</evidence>
<organism evidence="7 8">
    <name type="scientific">Lophiotrema nucula</name>
    <dbReference type="NCBI Taxonomy" id="690887"/>
    <lineage>
        <taxon>Eukaryota</taxon>
        <taxon>Fungi</taxon>
        <taxon>Dikarya</taxon>
        <taxon>Ascomycota</taxon>
        <taxon>Pezizomycotina</taxon>
        <taxon>Dothideomycetes</taxon>
        <taxon>Pleosporomycetidae</taxon>
        <taxon>Pleosporales</taxon>
        <taxon>Lophiotremataceae</taxon>
        <taxon>Lophiotrema</taxon>
    </lineage>
</organism>
<dbReference type="Pfam" id="PF11951">
    <property type="entry name" value="Fungal_trans_2"/>
    <property type="match status" value="1"/>
</dbReference>
<dbReference type="GO" id="GO:0046872">
    <property type="term" value="F:metal ion binding"/>
    <property type="evidence" value="ECO:0007669"/>
    <property type="project" value="UniProtKB-KW"/>
</dbReference>
<reference evidence="7" key="1">
    <citation type="journal article" date="2020" name="Stud. Mycol.">
        <title>101 Dothideomycetes genomes: a test case for predicting lifestyles and emergence of pathogens.</title>
        <authorList>
            <person name="Haridas S."/>
            <person name="Albert R."/>
            <person name="Binder M."/>
            <person name="Bloem J."/>
            <person name="Labutti K."/>
            <person name="Salamov A."/>
            <person name="Andreopoulos B."/>
            <person name="Baker S."/>
            <person name="Barry K."/>
            <person name="Bills G."/>
            <person name="Bluhm B."/>
            <person name="Cannon C."/>
            <person name="Castanera R."/>
            <person name="Culley D."/>
            <person name="Daum C."/>
            <person name="Ezra D."/>
            <person name="Gonzalez J."/>
            <person name="Henrissat B."/>
            <person name="Kuo A."/>
            <person name="Liang C."/>
            <person name="Lipzen A."/>
            <person name="Lutzoni F."/>
            <person name="Magnuson J."/>
            <person name="Mondo S."/>
            <person name="Nolan M."/>
            <person name="Ohm R."/>
            <person name="Pangilinan J."/>
            <person name="Park H.-J."/>
            <person name="Ramirez L."/>
            <person name="Alfaro M."/>
            <person name="Sun H."/>
            <person name="Tritt A."/>
            <person name="Yoshinaga Y."/>
            <person name="Zwiers L.-H."/>
            <person name="Turgeon B."/>
            <person name="Goodwin S."/>
            <person name="Spatafora J."/>
            <person name="Crous P."/>
            <person name="Grigoriev I."/>
        </authorList>
    </citation>
    <scope>NUCLEOTIDE SEQUENCE</scope>
    <source>
        <strain evidence="7">CBS 627.86</strain>
    </source>
</reference>
<dbReference type="Proteomes" id="UP000799770">
    <property type="component" value="Unassembled WGS sequence"/>
</dbReference>
<dbReference type="PANTHER" id="PTHR36206">
    <property type="entry name" value="ASPERCRYPTIN BIOSYNTHESIS CLUSTER-SPECIFIC TRANSCRIPTION REGULATOR ATNN-RELATED"/>
    <property type="match status" value="1"/>
</dbReference>
<keyword evidence="1" id="KW-0479">Metal-binding</keyword>
<keyword evidence="8" id="KW-1185">Reference proteome</keyword>
<sequence>MQAIRTLRLQPVSELPQSSLPTHNWITSSLEASLYEFFHVVCAKDFSLYFENNFWEPILLRTAQTEPSIYHAALAISALSRRSYFPIQDWHDSVWRTPSATQYSILQYNLAIQHLNARLDGSAESVWLAVLASIIFIQIQHLQDDFSLASVHLRGGLSLLPGLGSGSRDAGSFEDALCQIQNELAIMEGM</sequence>
<evidence type="ECO:0000313" key="8">
    <source>
        <dbReference type="Proteomes" id="UP000799770"/>
    </source>
</evidence>
<name>A0A6A5ZHF0_9PLEO</name>
<evidence type="ECO:0000256" key="1">
    <source>
        <dbReference type="ARBA" id="ARBA00022723"/>
    </source>
</evidence>
<accession>A0A6A5ZHF0</accession>
<keyword evidence="5" id="KW-0804">Transcription</keyword>
<evidence type="ECO:0000256" key="5">
    <source>
        <dbReference type="ARBA" id="ARBA00023163"/>
    </source>
</evidence>
<dbReference type="GO" id="GO:0003677">
    <property type="term" value="F:DNA binding"/>
    <property type="evidence" value="ECO:0007669"/>
    <property type="project" value="UniProtKB-KW"/>
</dbReference>
<keyword evidence="4" id="KW-0238">DNA-binding</keyword>
<keyword evidence="2" id="KW-0862">Zinc</keyword>
<evidence type="ECO:0000256" key="2">
    <source>
        <dbReference type="ARBA" id="ARBA00022833"/>
    </source>
</evidence>
<dbReference type="EMBL" id="ML977317">
    <property type="protein sequence ID" value="KAF2118504.1"/>
    <property type="molecule type" value="Genomic_DNA"/>
</dbReference>